<evidence type="ECO:0000256" key="1">
    <source>
        <dbReference type="SAM" id="MobiDB-lite"/>
    </source>
</evidence>
<gene>
    <name evidence="2" type="ORF">AQI95_09485</name>
</gene>
<feature type="region of interest" description="Disordered" evidence="1">
    <location>
        <begin position="1"/>
        <end position="26"/>
    </location>
</feature>
<proteinExistence type="predicted"/>
<organism evidence="2 3">
    <name type="scientific">Streptomyces yokosukanensis</name>
    <dbReference type="NCBI Taxonomy" id="67386"/>
    <lineage>
        <taxon>Bacteria</taxon>
        <taxon>Bacillati</taxon>
        <taxon>Actinomycetota</taxon>
        <taxon>Actinomycetes</taxon>
        <taxon>Kitasatosporales</taxon>
        <taxon>Streptomycetaceae</taxon>
        <taxon>Streptomyces</taxon>
    </lineage>
</organism>
<feature type="compositionally biased region" description="Polar residues" evidence="1">
    <location>
        <begin position="14"/>
        <end position="25"/>
    </location>
</feature>
<protein>
    <submittedName>
        <fullName evidence="2">Uncharacterized protein</fullName>
    </submittedName>
</protein>
<dbReference type="RefSeq" id="WP_067120224.1">
    <property type="nucleotide sequence ID" value="NZ_KQ948208.1"/>
</dbReference>
<keyword evidence="3" id="KW-1185">Reference proteome</keyword>
<evidence type="ECO:0000313" key="3">
    <source>
        <dbReference type="Proteomes" id="UP000053127"/>
    </source>
</evidence>
<dbReference type="OrthoDB" id="4293528at2"/>
<reference evidence="2 3" key="1">
    <citation type="submission" date="2015-10" db="EMBL/GenBank/DDBJ databases">
        <title>Draft genome sequence of Streptomyces yokosukanensis DSM 40224, type strain for the species Streptomyces yokosukanensis.</title>
        <authorList>
            <person name="Ruckert C."/>
            <person name="Winkler A."/>
            <person name="Kalinowski J."/>
            <person name="Kampfer P."/>
            <person name="Glaeser S."/>
        </authorList>
    </citation>
    <scope>NUCLEOTIDE SEQUENCE [LARGE SCALE GENOMIC DNA]</scope>
    <source>
        <strain evidence="2 3">DSM 40224</strain>
    </source>
</reference>
<name>A0A124HGZ5_9ACTN</name>
<comment type="caution">
    <text evidence="2">The sequence shown here is derived from an EMBL/GenBank/DDBJ whole genome shotgun (WGS) entry which is preliminary data.</text>
</comment>
<dbReference type="STRING" id="67386.AQI95_09485"/>
<evidence type="ECO:0000313" key="2">
    <source>
        <dbReference type="EMBL" id="KUN08577.1"/>
    </source>
</evidence>
<accession>A0A124HGZ5</accession>
<dbReference type="EMBL" id="LMWN01000008">
    <property type="protein sequence ID" value="KUN08577.1"/>
    <property type="molecule type" value="Genomic_DNA"/>
</dbReference>
<sequence length="91" mass="10193">MSHGRGVVSDNEGETTGNPEQNCTPSVALHIDHDNFDFHITAHPDYRASEMRSVLALAKERGLTLFDEDDRDPEILEDGSVRLYLMPVVKI</sequence>
<dbReference type="AlphaFoldDB" id="A0A124HGZ5"/>
<dbReference type="Proteomes" id="UP000053127">
    <property type="component" value="Unassembled WGS sequence"/>
</dbReference>